<dbReference type="Proteomes" id="UP001286313">
    <property type="component" value="Unassembled WGS sequence"/>
</dbReference>
<dbReference type="AlphaFoldDB" id="A0AAE1BF76"/>
<feature type="compositionally biased region" description="Low complexity" evidence="1">
    <location>
        <begin position="11"/>
        <end position="22"/>
    </location>
</feature>
<gene>
    <name evidence="2" type="ORF">Pcinc_044252</name>
</gene>
<evidence type="ECO:0000313" key="2">
    <source>
        <dbReference type="EMBL" id="KAK3848978.1"/>
    </source>
</evidence>
<feature type="non-terminal residue" evidence="2">
    <location>
        <position position="1"/>
    </location>
</feature>
<name>A0AAE1BF76_PETCI</name>
<comment type="caution">
    <text evidence="2">The sequence shown here is derived from an EMBL/GenBank/DDBJ whole genome shotgun (WGS) entry which is preliminary data.</text>
</comment>
<evidence type="ECO:0000313" key="3">
    <source>
        <dbReference type="Proteomes" id="UP001286313"/>
    </source>
</evidence>
<feature type="region of interest" description="Disordered" evidence="1">
    <location>
        <begin position="1"/>
        <end position="56"/>
    </location>
</feature>
<evidence type="ECO:0000256" key="1">
    <source>
        <dbReference type="SAM" id="MobiDB-lite"/>
    </source>
</evidence>
<organism evidence="2 3">
    <name type="scientific">Petrolisthes cinctipes</name>
    <name type="common">Flat porcelain crab</name>
    <dbReference type="NCBI Taxonomy" id="88211"/>
    <lineage>
        <taxon>Eukaryota</taxon>
        <taxon>Metazoa</taxon>
        <taxon>Ecdysozoa</taxon>
        <taxon>Arthropoda</taxon>
        <taxon>Crustacea</taxon>
        <taxon>Multicrustacea</taxon>
        <taxon>Malacostraca</taxon>
        <taxon>Eumalacostraca</taxon>
        <taxon>Eucarida</taxon>
        <taxon>Decapoda</taxon>
        <taxon>Pleocyemata</taxon>
        <taxon>Anomura</taxon>
        <taxon>Galatheoidea</taxon>
        <taxon>Porcellanidae</taxon>
        <taxon>Petrolisthes</taxon>
    </lineage>
</organism>
<sequence>TASAHISMRNLAASSELSLSQARNVPPIRMLNGAGGARRPPEGTNNKTGGYGASLTAPRSNCYPSVTYQYV</sequence>
<reference evidence="2" key="1">
    <citation type="submission" date="2023-10" db="EMBL/GenBank/DDBJ databases">
        <title>Genome assemblies of two species of porcelain crab, Petrolisthes cinctipes and Petrolisthes manimaculis (Anomura: Porcellanidae).</title>
        <authorList>
            <person name="Angst P."/>
        </authorList>
    </citation>
    <scope>NUCLEOTIDE SEQUENCE</scope>
    <source>
        <strain evidence="2">PB745_01</strain>
        <tissue evidence="2">Gill</tissue>
    </source>
</reference>
<proteinExistence type="predicted"/>
<dbReference type="EMBL" id="JAWQEG010009237">
    <property type="protein sequence ID" value="KAK3848978.1"/>
    <property type="molecule type" value="Genomic_DNA"/>
</dbReference>
<keyword evidence="3" id="KW-1185">Reference proteome</keyword>
<protein>
    <submittedName>
        <fullName evidence="2">Uncharacterized protein</fullName>
    </submittedName>
</protein>
<accession>A0AAE1BF76</accession>